<organism evidence="2 3">
    <name type="scientific">Vibrio vulnificus (strain YJ016)</name>
    <dbReference type="NCBI Taxonomy" id="196600"/>
    <lineage>
        <taxon>Bacteria</taxon>
        <taxon>Pseudomonadati</taxon>
        <taxon>Pseudomonadota</taxon>
        <taxon>Gammaproteobacteria</taxon>
        <taxon>Vibrionales</taxon>
        <taxon>Vibrionaceae</taxon>
        <taxon>Vibrio</taxon>
    </lineage>
</organism>
<dbReference type="KEGG" id="vvy:VVA0767"/>
<dbReference type="AlphaFoldDB" id="Q7MEA4"/>
<evidence type="ECO:0000313" key="2">
    <source>
        <dbReference type="EMBL" id="BAC96792.1"/>
    </source>
</evidence>
<dbReference type="EMBL" id="BA000038">
    <property type="protein sequence ID" value="BAC96792.1"/>
    <property type="molecule type" value="Genomic_DNA"/>
</dbReference>
<evidence type="ECO:0000313" key="3">
    <source>
        <dbReference type="Proteomes" id="UP000002675"/>
    </source>
</evidence>
<dbReference type="HOGENOM" id="CLU_3319217_0_0_6"/>
<dbReference type="Proteomes" id="UP000002675">
    <property type="component" value="Chromosome II"/>
</dbReference>
<protein>
    <submittedName>
        <fullName evidence="2">Uncharacterized protein</fullName>
    </submittedName>
</protein>
<feature type="chain" id="PRO_5004288607" evidence="1">
    <location>
        <begin position="24"/>
        <end position="39"/>
    </location>
</feature>
<sequence>MAAKFVCCILFAYLNLLAPFIQSQDSQFVEQDFILTVSS</sequence>
<feature type="signal peptide" evidence="1">
    <location>
        <begin position="1"/>
        <end position="23"/>
    </location>
</feature>
<proteinExistence type="predicted"/>
<keyword evidence="1" id="KW-0732">Signal</keyword>
<name>Q7MEA4_VIBVY</name>
<gene>
    <name evidence="2" type="ordered locus">VVA0767</name>
</gene>
<reference evidence="2 3" key="1">
    <citation type="journal article" date="2003" name="Genome Res.">
        <title>Comparative genome analysis of Vibrio vulnificus, a marine pathogen.</title>
        <authorList>
            <person name="Chen C.Y."/>
            <person name="Wu K.M."/>
            <person name="Chang Y.C."/>
            <person name="Chang C.H."/>
            <person name="Tsai H.C."/>
            <person name="Liao T.L."/>
            <person name="Liu Y.M."/>
            <person name="Chen H.J."/>
            <person name="Shen A.B."/>
            <person name="Li J.C."/>
            <person name="Su T.L."/>
            <person name="Shao C.P."/>
            <person name="Lee C.T."/>
            <person name="Hor L.I."/>
            <person name="Tsai S.F."/>
        </authorList>
    </citation>
    <scope>NUCLEOTIDE SEQUENCE [LARGE SCALE GENOMIC DNA]</scope>
    <source>
        <strain evidence="2 3">YJ016</strain>
    </source>
</reference>
<accession>Q7MEA4</accession>
<evidence type="ECO:0000256" key="1">
    <source>
        <dbReference type="SAM" id="SignalP"/>
    </source>
</evidence>